<name>A0A6J4NPZ0_9BACT</name>
<sequence length="32" mass="3472">AESATPPFVRRFGSGCQTNDEESTNVERAMAI</sequence>
<dbReference type="AlphaFoldDB" id="A0A6J4NPZ0"/>
<organism evidence="2">
    <name type="scientific">uncultured Pyrinomonadaceae bacterium</name>
    <dbReference type="NCBI Taxonomy" id="2283094"/>
    <lineage>
        <taxon>Bacteria</taxon>
        <taxon>Pseudomonadati</taxon>
        <taxon>Acidobacteriota</taxon>
        <taxon>Blastocatellia</taxon>
        <taxon>Blastocatellales</taxon>
        <taxon>Pyrinomonadaceae</taxon>
        <taxon>environmental samples</taxon>
    </lineage>
</organism>
<evidence type="ECO:0000256" key="1">
    <source>
        <dbReference type="SAM" id="MobiDB-lite"/>
    </source>
</evidence>
<protein>
    <submittedName>
        <fullName evidence="2">Uncharacterized protein</fullName>
    </submittedName>
</protein>
<gene>
    <name evidence="2" type="ORF">AVDCRST_MAG74-1207</name>
</gene>
<evidence type="ECO:0000313" key="2">
    <source>
        <dbReference type="EMBL" id="CAA9394847.1"/>
    </source>
</evidence>
<accession>A0A6J4NPZ0</accession>
<reference evidence="2" key="1">
    <citation type="submission" date="2020-02" db="EMBL/GenBank/DDBJ databases">
        <authorList>
            <person name="Meier V. D."/>
        </authorList>
    </citation>
    <scope>NUCLEOTIDE SEQUENCE</scope>
    <source>
        <strain evidence="2">AVDCRST_MAG74</strain>
    </source>
</reference>
<proteinExistence type="predicted"/>
<dbReference type="EMBL" id="CADCUR010000101">
    <property type="protein sequence ID" value="CAA9394847.1"/>
    <property type="molecule type" value="Genomic_DNA"/>
</dbReference>
<feature type="non-terminal residue" evidence="2">
    <location>
        <position position="1"/>
    </location>
</feature>
<feature type="region of interest" description="Disordered" evidence="1">
    <location>
        <begin position="1"/>
        <end position="32"/>
    </location>
</feature>